<keyword evidence="1" id="KW-1133">Transmembrane helix</keyword>
<evidence type="ECO:0000256" key="1">
    <source>
        <dbReference type="SAM" id="Phobius"/>
    </source>
</evidence>
<dbReference type="EMBL" id="NBSK02000008">
    <property type="protein sequence ID" value="KAJ0194378.1"/>
    <property type="molecule type" value="Genomic_DNA"/>
</dbReference>
<keyword evidence="3" id="KW-1185">Reference proteome</keyword>
<name>A0A9R1UX07_LACSA</name>
<reference evidence="2 3" key="1">
    <citation type="journal article" date="2017" name="Nat. Commun.">
        <title>Genome assembly with in vitro proximity ligation data and whole-genome triplication in lettuce.</title>
        <authorList>
            <person name="Reyes-Chin-Wo S."/>
            <person name="Wang Z."/>
            <person name="Yang X."/>
            <person name="Kozik A."/>
            <person name="Arikit S."/>
            <person name="Song C."/>
            <person name="Xia L."/>
            <person name="Froenicke L."/>
            <person name="Lavelle D.O."/>
            <person name="Truco M.J."/>
            <person name="Xia R."/>
            <person name="Zhu S."/>
            <person name="Xu C."/>
            <person name="Xu H."/>
            <person name="Xu X."/>
            <person name="Cox K."/>
            <person name="Korf I."/>
            <person name="Meyers B.C."/>
            <person name="Michelmore R.W."/>
        </authorList>
    </citation>
    <scope>NUCLEOTIDE SEQUENCE [LARGE SCALE GENOMIC DNA]</scope>
    <source>
        <strain evidence="3">cv. Salinas</strain>
        <tissue evidence="2">Seedlings</tissue>
    </source>
</reference>
<dbReference type="AlphaFoldDB" id="A0A9R1UX07"/>
<comment type="caution">
    <text evidence="2">The sequence shown here is derived from an EMBL/GenBank/DDBJ whole genome shotgun (WGS) entry which is preliminary data.</text>
</comment>
<accession>A0A9R1UX07</accession>
<gene>
    <name evidence="2" type="ORF">LSAT_V11C800389800</name>
</gene>
<evidence type="ECO:0000313" key="2">
    <source>
        <dbReference type="EMBL" id="KAJ0194378.1"/>
    </source>
</evidence>
<sequence>MLKQTFSRQYTSLNGYIFLGLYSGLMRGMFEKIENLRIFKHVNPESNKVHKYTVVGFMLLFKPNNHLVVVVANDTELMETFCIRYVNWTLNHE</sequence>
<proteinExistence type="predicted"/>
<dbReference type="Proteomes" id="UP000235145">
    <property type="component" value="Unassembled WGS sequence"/>
</dbReference>
<organism evidence="2 3">
    <name type="scientific">Lactuca sativa</name>
    <name type="common">Garden lettuce</name>
    <dbReference type="NCBI Taxonomy" id="4236"/>
    <lineage>
        <taxon>Eukaryota</taxon>
        <taxon>Viridiplantae</taxon>
        <taxon>Streptophyta</taxon>
        <taxon>Embryophyta</taxon>
        <taxon>Tracheophyta</taxon>
        <taxon>Spermatophyta</taxon>
        <taxon>Magnoliopsida</taxon>
        <taxon>eudicotyledons</taxon>
        <taxon>Gunneridae</taxon>
        <taxon>Pentapetalae</taxon>
        <taxon>asterids</taxon>
        <taxon>campanulids</taxon>
        <taxon>Asterales</taxon>
        <taxon>Asteraceae</taxon>
        <taxon>Cichorioideae</taxon>
        <taxon>Cichorieae</taxon>
        <taxon>Lactucinae</taxon>
        <taxon>Lactuca</taxon>
    </lineage>
</organism>
<keyword evidence="1" id="KW-0472">Membrane</keyword>
<keyword evidence="1" id="KW-0812">Transmembrane</keyword>
<protein>
    <submittedName>
        <fullName evidence="2">Uncharacterized protein</fullName>
    </submittedName>
</protein>
<feature type="transmembrane region" description="Helical" evidence="1">
    <location>
        <begin position="12"/>
        <end position="30"/>
    </location>
</feature>
<evidence type="ECO:0000313" key="3">
    <source>
        <dbReference type="Proteomes" id="UP000235145"/>
    </source>
</evidence>